<dbReference type="InterPro" id="IPR002397">
    <property type="entry name" value="Cyt_P450_B"/>
</dbReference>
<dbReference type="GO" id="GO:0020037">
    <property type="term" value="F:heme binding"/>
    <property type="evidence" value="ECO:0007669"/>
    <property type="project" value="InterPro"/>
</dbReference>
<reference evidence="3 4" key="1">
    <citation type="submission" date="2018-11" db="EMBL/GenBank/DDBJ databases">
        <title>Sequencing the genomes of 1000 actinobacteria strains.</title>
        <authorList>
            <person name="Klenk H.-P."/>
        </authorList>
    </citation>
    <scope>NUCLEOTIDE SEQUENCE [LARGE SCALE GENOMIC DNA]</scope>
    <source>
        <strain evidence="3 4">DSM 44348</strain>
    </source>
</reference>
<dbReference type="PRINTS" id="PR00359">
    <property type="entry name" value="BP450"/>
</dbReference>
<name>A0A3N2H1Z4_9PSEU</name>
<dbReference type="InterPro" id="IPR017972">
    <property type="entry name" value="Cyt_P450_CS"/>
</dbReference>
<dbReference type="PANTHER" id="PTHR46696">
    <property type="entry name" value="P450, PUTATIVE (EUROFUNG)-RELATED"/>
    <property type="match status" value="1"/>
</dbReference>
<comment type="similarity">
    <text evidence="1 2">Belongs to the cytochrome P450 family.</text>
</comment>
<evidence type="ECO:0000256" key="1">
    <source>
        <dbReference type="ARBA" id="ARBA00010617"/>
    </source>
</evidence>
<gene>
    <name evidence="3" type="ORF">EDD35_4806</name>
</gene>
<dbReference type="GO" id="GO:0004497">
    <property type="term" value="F:monooxygenase activity"/>
    <property type="evidence" value="ECO:0007669"/>
    <property type="project" value="UniProtKB-KW"/>
</dbReference>
<dbReference type="EMBL" id="RKHY01000001">
    <property type="protein sequence ID" value="ROS42419.1"/>
    <property type="molecule type" value="Genomic_DNA"/>
</dbReference>
<keyword evidence="4" id="KW-1185">Reference proteome</keyword>
<keyword evidence="2" id="KW-0349">Heme</keyword>
<accession>A0A3N2H1Z4</accession>
<keyword evidence="2" id="KW-0560">Oxidoreductase</keyword>
<dbReference type="Proteomes" id="UP000274843">
    <property type="component" value="Unassembled WGS sequence"/>
</dbReference>
<keyword evidence="2" id="KW-0408">Iron</keyword>
<evidence type="ECO:0000313" key="3">
    <source>
        <dbReference type="EMBL" id="ROS42419.1"/>
    </source>
</evidence>
<dbReference type="Gene3D" id="1.10.630.10">
    <property type="entry name" value="Cytochrome P450"/>
    <property type="match status" value="1"/>
</dbReference>
<dbReference type="AlphaFoldDB" id="A0A3N2H1Z4"/>
<proteinExistence type="inferred from homology"/>
<dbReference type="Pfam" id="PF00067">
    <property type="entry name" value="p450"/>
    <property type="match status" value="1"/>
</dbReference>
<sequence length="491" mass="53046">MKVFTSRKEGRSRTCGPEVTLACAPGLSEVAGVRRSAYEPRALAQTGFPRPVTLRARQWITLVRMEAFPCPELGECGLLSDVSQSSDPATADPVRDRARTFDHLDPAQAATIHETLAAFRKTCPVAHSEAHGGMYVVTRFDDLRHVARHGETFSSAAEVGAVVVAPETGGVIAPLFEQDLEEHAGWRRHLQPFFTPPAAAGHEDYIRRVAREVVAALAPRGQADLVPDLCAKIPPLVIASLLGLPEEQRPTLAALVHGLAAADSAAAAEAIGREYTEFLLAHIRSRRGKSGSDVLTSVVNSEINGRLASDHELLKFAFLLIAAGNLTTTDQLASILLELAQDPALRRRVVAEPGLIPQLVEESVRHESAVAATGRTVVRETELAGVPLRPGDRMLLTWGSGNRDEEHFPDGDEFRLGRPRRPHLGWGAGAHRCLGLHVARVELRVICEEFLAAIPEFTLPDGFVPERTYGVIRGVKALPVTWPVQAGPSGS</sequence>
<dbReference type="InterPro" id="IPR036396">
    <property type="entry name" value="Cyt_P450_sf"/>
</dbReference>
<evidence type="ECO:0000256" key="2">
    <source>
        <dbReference type="RuleBase" id="RU000461"/>
    </source>
</evidence>
<dbReference type="InterPro" id="IPR001128">
    <property type="entry name" value="Cyt_P450"/>
</dbReference>
<dbReference type="SUPFAM" id="SSF48264">
    <property type="entry name" value="Cytochrome P450"/>
    <property type="match status" value="1"/>
</dbReference>
<keyword evidence="2" id="KW-0479">Metal-binding</keyword>
<organism evidence="3 4">
    <name type="scientific">Amycolatopsis thermoflava</name>
    <dbReference type="NCBI Taxonomy" id="84480"/>
    <lineage>
        <taxon>Bacteria</taxon>
        <taxon>Bacillati</taxon>
        <taxon>Actinomycetota</taxon>
        <taxon>Actinomycetes</taxon>
        <taxon>Pseudonocardiales</taxon>
        <taxon>Pseudonocardiaceae</taxon>
        <taxon>Amycolatopsis</taxon>
        <taxon>Amycolatopsis methanolica group</taxon>
    </lineage>
</organism>
<dbReference type="GO" id="GO:0016705">
    <property type="term" value="F:oxidoreductase activity, acting on paired donors, with incorporation or reduction of molecular oxygen"/>
    <property type="evidence" value="ECO:0007669"/>
    <property type="project" value="InterPro"/>
</dbReference>
<dbReference type="GO" id="GO:0005506">
    <property type="term" value="F:iron ion binding"/>
    <property type="evidence" value="ECO:0007669"/>
    <property type="project" value="InterPro"/>
</dbReference>
<dbReference type="PANTHER" id="PTHR46696:SF6">
    <property type="entry name" value="P450, PUTATIVE (EUROFUNG)-RELATED"/>
    <property type="match status" value="1"/>
</dbReference>
<keyword evidence="2" id="KW-0503">Monooxygenase</keyword>
<dbReference type="PROSITE" id="PS00086">
    <property type="entry name" value="CYTOCHROME_P450"/>
    <property type="match status" value="1"/>
</dbReference>
<comment type="caution">
    <text evidence="3">The sequence shown here is derived from an EMBL/GenBank/DDBJ whole genome shotgun (WGS) entry which is preliminary data.</text>
</comment>
<evidence type="ECO:0000313" key="4">
    <source>
        <dbReference type="Proteomes" id="UP000274843"/>
    </source>
</evidence>
<protein>
    <submittedName>
        <fullName evidence="3">Cytochrome P450</fullName>
    </submittedName>
</protein>